<dbReference type="Proteomes" id="UP001302349">
    <property type="component" value="Chromosome"/>
</dbReference>
<protein>
    <submittedName>
        <fullName evidence="2">Uncharacterized protein</fullName>
    </submittedName>
</protein>
<accession>A0ABZ0IIK3</accession>
<proteinExistence type="predicted"/>
<dbReference type="RefSeq" id="WP_317487159.1">
    <property type="nucleotide sequence ID" value="NZ_CP136051.1"/>
</dbReference>
<dbReference type="EMBL" id="CP136051">
    <property type="protein sequence ID" value="WOK04347.1"/>
    <property type="molecule type" value="Genomic_DNA"/>
</dbReference>
<keyword evidence="1" id="KW-1133">Transmembrane helix</keyword>
<evidence type="ECO:0000313" key="3">
    <source>
        <dbReference type="Proteomes" id="UP001302349"/>
    </source>
</evidence>
<feature type="transmembrane region" description="Helical" evidence="1">
    <location>
        <begin position="6"/>
        <end position="27"/>
    </location>
</feature>
<sequence length="110" mass="12320">MKTILQVTSVVVFLFFFLQVIIFPVFLSHSYYASRSAGEHYKVAVDYNFVAYSTGQHAVQKSSFPLGTWSKEDEAAKVSLDGYFTALFQVEASRVYVDKGVFISSLTKAP</sequence>
<gene>
    <name evidence="2" type="ORF">RT717_14805</name>
</gene>
<reference evidence="2 3" key="1">
    <citation type="journal article" date="2023" name="Microbiol. Resour. Announc.">
        <title>Complete Genome Sequence of Imperialibacter roseus strain P4T.</title>
        <authorList>
            <person name="Tizabi D.R."/>
            <person name="Bachvaroff T."/>
            <person name="Hill R.T."/>
        </authorList>
    </citation>
    <scope>NUCLEOTIDE SEQUENCE [LARGE SCALE GENOMIC DNA]</scope>
    <source>
        <strain evidence="2 3">P4T</strain>
    </source>
</reference>
<name>A0ABZ0IIK3_9BACT</name>
<organism evidence="2 3">
    <name type="scientific">Imperialibacter roseus</name>
    <dbReference type="NCBI Taxonomy" id="1324217"/>
    <lineage>
        <taxon>Bacteria</taxon>
        <taxon>Pseudomonadati</taxon>
        <taxon>Bacteroidota</taxon>
        <taxon>Cytophagia</taxon>
        <taxon>Cytophagales</taxon>
        <taxon>Flammeovirgaceae</taxon>
        <taxon>Imperialibacter</taxon>
    </lineage>
</organism>
<keyword evidence="1" id="KW-0472">Membrane</keyword>
<keyword evidence="1" id="KW-0812">Transmembrane</keyword>
<evidence type="ECO:0000313" key="2">
    <source>
        <dbReference type="EMBL" id="WOK04347.1"/>
    </source>
</evidence>
<evidence type="ECO:0000256" key="1">
    <source>
        <dbReference type="SAM" id="Phobius"/>
    </source>
</evidence>
<keyword evidence="3" id="KW-1185">Reference proteome</keyword>